<feature type="active site" description="Tele-AMP-histidine intermediate" evidence="1">
    <location>
        <position position="370"/>
    </location>
</feature>
<protein>
    <recommendedName>
        <fullName evidence="9">HIT domain-containing protein</fullName>
    </recommendedName>
</protein>
<dbReference type="Gene3D" id="3.40.30.10">
    <property type="entry name" value="Glutaredoxin"/>
    <property type="match status" value="1"/>
</dbReference>
<dbReference type="PROSITE" id="PS50404">
    <property type="entry name" value="GST_NTER"/>
    <property type="match status" value="1"/>
</dbReference>
<dbReference type="PROSITE" id="PS51084">
    <property type="entry name" value="HIT_2"/>
    <property type="match status" value="1"/>
</dbReference>
<dbReference type="InterPro" id="IPR011146">
    <property type="entry name" value="HIT-like"/>
</dbReference>
<evidence type="ECO:0000313" key="7">
    <source>
        <dbReference type="EMBL" id="CAJ1934723.1"/>
    </source>
</evidence>
<feature type="domain" description="GST N-terminal" evidence="5">
    <location>
        <begin position="30"/>
        <end position="115"/>
    </location>
</feature>
<dbReference type="AlphaFoldDB" id="A0AAD2CMC1"/>
<dbReference type="Proteomes" id="UP001295423">
    <property type="component" value="Unassembled WGS sequence"/>
</dbReference>
<gene>
    <name evidence="7" type="ORF">CYCCA115_LOCUS4062</name>
</gene>
<dbReference type="InterPro" id="IPR040079">
    <property type="entry name" value="Glutathione_S-Trfase"/>
</dbReference>
<dbReference type="Pfam" id="PF01230">
    <property type="entry name" value="HIT"/>
    <property type="match status" value="1"/>
</dbReference>
<dbReference type="InterPro" id="IPR036265">
    <property type="entry name" value="HIT-like_sf"/>
</dbReference>
<sequence length="384" mass="42504">MKTVLGLIFASCLLLLNDAFYCDALSSVSPKHTLYDIPVSNNGARCRIIINKKQLEESEVSILSPAQLGGFRSEEYLKVSPQGKVPALQIHDSGLCLAESDTCARYLISTYEGIGPSFQPNNPISNQIARFHDLYLTTIQTCLYRAAPPFGSFHTRQDALKEYSKQLYVIADLFPEQTSGPYICGSEVSLADATLFPSVVFASYMYPKFAHLEGSDFIPDKITKWFQGLIASDEAFRKVYDEMMGALQKWDENGRWDSIWLAGVRDKEPETLFDKIISGEIPATIVKEDDKMMAFKDINPAAPAHVLVIPKDRNGLTRLSKATKEQSEMLGHLMLTAGEIAADESLGFGNGARIVVNDGKSAGQEVFHLHIHVLGGREFTWPPG</sequence>
<feature type="chain" id="PRO_5042198106" description="HIT domain-containing protein" evidence="4">
    <location>
        <begin position="20"/>
        <end position="384"/>
    </location>
</feature>
<comment type="caution">
    <text evidence="7">The sequence shown here is derived from an EMBL/GenBank/DDBJ whole genome shotgun (WGS) entry which is preliminary data.</text>
</comment>
<dbReference type="CDD" id="cd00570">
    <property type="entry name" value="GST_N_family"/>
    <property type="match status" value="1"/>
</dbReference>
<dbReference type="SUPFAM" id="SSF54197">
    <property type="entry name" value="HIT-like"/>
    <property type="match status" value="1"/>
</dbReference>
<dbReference type="CDD" id="cd01276">
    <property type="entry name" value="PKCI_related"/>
    <property type="match status" value="1"/>
</dbReference>
<dbReference type="Gene3D" id="1.20.1050.10">
    <property type="match status" value="1"/>
</dbReference>
<organism evidence="7 8">
    <name type="scientific">Cylindrotheca closterium</name>
    <dbReference type="NCBI Taxonomy" id="2856"/>
    <lineage>
        <taxon>Eukaryota</taxon>
        <taxon>Sar</taxon>
        <taxon>Stramenopiles</taxon>
        <taxon>Ochrophyta</taxon>
        <taxon>Bacillariophyta</taxon>
        <taxon>Bacillariophyceae</taxon>
        <taxon>Bacillariophycidae</taxon>
        <taxon>Bacillariales</taxon>
        <taxon>Bacillariaceae</taxon>
        <taxon>Cylindrotheca</taxon>
    </lineage>
</organism>
<dbReference type="PRINTS" id="PR00332">
    <property type="entry name" value="HISTRIAD"/>
</dbReference>
<keyword evidence="8" id="KW-1185">Reference proteome</keyword>
<evidence type="ECO:0000256" key="4">
    <source>
        <dbReference type="SAM" id="SignalP"/>
    </source>
</evidence>
<dbReference type="CDD" id="cd00299">
    <property type="entry name" value="GST_C_family"/>
    <property type="match status" value="1"/>
</dbReference>
<reference evidence="7" key="1">
    <citation type="submission" date="2023-08" db="EMBL/GenBank/DDBJ databases">
        <authorList>
            <person name="Audoor S."/>
            <person name="Bilcke G."/>
        </authorList>
    </citation>
    <scope>NUCLEOTIDE SEQUENCE</scope>
</reference>
<dbReference type="GO" id="GO:0003824">
    <property type="term" value="F:catalytic activity"/>
    <property type="evidence" value="ECO:0007669"/>
    <property type="project" value="InterPro"/>
</dbReference>
<evidence type="ECO:0000256" key="3">
    <source>
        <dbReference type="PROSITE-ProRule" id="PRU00464"/>
    </source>
</evidence>
<feature type="short sequence motif" description="Histidine triad motif" evidence="2 3">
    <location>
        <begin position="368"/>
        <end position="372"/>
    </location>
</feature>
<evidence type="ECO:0000256" key="2">
    <source>
        <dbReference type="PIRSR" id="PIRSR601310-3"/>
    </source>
</evidence>
<evidence type="ECO:0008006" key="9">
    <source>
        <dbReference type="Google" id="ProtNLM"/>
    </source>
</evidence>
<dbReference type="PANTHER" id="PTHR23089">
    <property type="entry name" value="HISTIDINE TRIAD HIT PROTEIN"/>
    <property type="match status" value="1"/>
</dbReference>
<dbReference type="InterPro" id="IPR036282">
    <property type="entry name" value="Glutathione-S-Trfase_C_sf"/>
</dbReference>
<evidence type="ECO:0000259" key="6">
    <source>
        <dbReference type="PROSITE" id="PS51084"/>
    </source>
</evidence>
<evidence type="ECO:0000259" key="5">
    <source>
        <dbReference type="PROSITE" id="PS50404"/>
    </source>
</evidence>
<dbReference type="InterPro" id="IPR019808">
    <property type="entry name" value="Histidine_triad_CS"/>
</dbReference>
<dbReference type="SUPFAM" id="SSF47616">
    <property type="entry name" value="GST C-terminal domain-like"/>
    <property type="match status" value="1"/>
</dbReference>
<feature type="signal peptide" evidence="4">
    <location>
        <begin position="1"/>
        <end position="19"/>
    </location>
</feature>
<evidence type="ECO:0000313" key="8">
    <source>
        <dbReference type="Proteomes" id="UP001295423"/>
    </source>
</evidence>
<dbReference type="PROSITE" id="PS00892">
    <property type="entry name" value="HIT_1"/>
    <property type="match status" value="1"/>
</dbReference>
<dbReference type="EMBL" id="CAKOGP040000369">
    <property type="protein sequence ID" value="CAJ1934723.1"/>
    <property type="molecule type" value="Genomic_DNA"/>
</dbReference>
<dbReference type="InterPro" id="IPR001310">
    <property type="entry name" value="Histidine_triad_HIT"/>
</dbReference>
<dbReference type="SFLD" id="SFLDS00019">
    <property type="entry name" value="Glutathione_Transferase_(cytos"/>
    <property type="match status" value="1"/>
</dbReference>
<dbReference type="SUPFAM" id="SSF52833">
    <property type="entry name" value="Thioredoxin-like"/>
    <property type="match status" value="1"/>
</dbReference>
<accession>A0AAD2CMC1</accession>
<keyword evidence="4" id="KW-0732">Signal</keyword>
<dbReference type="Pfam" id="PF13417">
    <property type="entry name" value="GST_N_3"/>
    <property type="match status" value="1"/>
</dbReference>
<proteinExistence type="predicted"/>
<name>A0AAD2CMC1_9STRA</name>
<dbReference type="InterPro" id="IPR004045">
    <property type="entry name" value="Glutathione_S-Trfase_N"/>
</dbReference>
<dbReference type="Gene3D" id="3.30.428.10">
    <property type="entry name" value="HIT-like"/>
    <property type="match status" value="1"/>
</dbReference>
<dbReference type="InterPro" id="IPR036249">
    <property type="entry name" value="Thioredoxin-like_sf"/>
</dbReference>
<evidence type="ECO:0000256" key="1">
    <source>
        <dbReference type="PIRSR" id="PIRSR601310-1"/>
    </source>
</evidence>
<feature type="domain" description="HIT" evidence="6">
    <location>
        <begin position="272"/>
        <end position="384"/>
    </location>
</feature>